<evidence type="ECO:0000256" key="7">
    <source>
        <dbReference type="ARBA" id="ARBA00022840"/>
    </source>
</evidence>
<feature type="binding site" evidence="11">
    <location>
        <begin position="94"/>
        <end position="101"/>
    </location>
    <ligand>
        <name>ATP</name>
        <dbReference type="ChEBI" id="CHEBI:30616"/>
    </ligand>
</feature>
<dbReference type="PANTHER" id="PTHR32472">
    <property type="entry name" value="DNA REPAIR PROTEIN RADA"/>
    <property type="match status" value="1"/>
</dbReference>
<evidence type="ECO:0000256" key="12">
    <source>
        <dbReference type="NCBIfam" id="TIGR00416"/>
    </source>
</evidence>
<protein>
    <recommendedName>
        <fullName evidence="11 12">DNA repair protein RadA</fullName>
    </recommendedName>
</protein>
<evidence type="ECO:0000256" key="10">
    <source>
        <dbReference type="ARBA" id="ARBA00023204"/>
    </source>
</evidence>
<dbReference type="Gene3D" id="3.40.50.300">
    <property type="entry name" value="P-loop containing nucleotide triphosphate hydrolases"/>
    <property type="match status" value="1"/>
</dbReference>
<dbReference type="NCBIfam" id="TIGR00416">
    <property type="entry name" value="sms"/>
    <property type="match status" value="1"/>
</dbReference>
<keyword evidence="5" id="KW-0378">Hydrolase</keyword>
<evidence type="ECO:0000256" key="3">
    <source>
        <dbReference type="ARBA" id="ARBA00022763"/>
    </source>
</evidence>
<dbReference type="InterPro" id="IPR003593">
    <property type="entry name" value="AAA+_ATPase"/>
</dbReference>
<dbReference type="Pfam" id="PF13481">
    <property type="entry name" value="AAA_25"/>
    <property type="match status" value="1"/>
</dbReference>
<accession>A0ABS2MQX0</accession>
<evidence type="ECO:0000256" key="9">
    <source>
        <dbReference type="ARBA" id="ARBA00023125"/>
    </source>
</evidence>
<dbReference type="InterPro" id="IPR020568">
    <property type="entry name" value="Ribosomal_Su5_D2-typ_SF"/>
</dbReference>
<feature type="region of interest" description="Lon-protease-like" evidence="11">
    <location>
        <begin position="350"/>
        <end position="452"/>
    </location>
</feature>
<keyword evidence="6 13" id="KW-0862">Zinc</keyword>
<dbReference type="Pfam" id="PF18073">
    <property type="entry name" value="Zn_ribbon_LapB"/>
    <property type="match status" value="1"/>
</dbReference>
<dbReference type="HAMAP" id="MF_01498">
    <property type="entry name" value="RadA_bact"/>
    <property type="match status" value="1"/>
</dbReference>
<dbReference type="SUPFAM" id="SSF54211">
    <property type="entry name" value="Ribosomal protein S5 domain 2-like"/>
    <property type="match status" value="1"/>
</dbReference>
<dbReference type="SMART" id="SM00382">
    <property type="entry name" value="AAA"/>
    <property type="match status" value="1"/>
</dbReference>
<evidence type="ECO:0000256" key="13">
    <source>
        <dbReference type="RuleBase" id="RU003555"/>
    </source>
</evidence>
<dbReference type="InterPro" id="IPR020588">
    <property type="entry name" value="RecA_ATP-bd"/>
</dbReference>
<keyword evidence="1 11" id="KW-0479">Metal-binding</keyword>
<keyword evidence="2 11" id="KW-0547">Nucleotide-binding</keyword>
<comment type="function">
    <text evidence="11">Plays a role in repairing double-strand DNA breaks, probably involving stabilizing or processing branched DNA or blocked replication forks.</text>
</comment>
<keyword evidence="4 13" id="KW-0863">Zinc-finger</keyword>
<dbReference type="Proteomes" id="UP000767854">
    <property type="component" value="Unassembled WGS sequence"/>
</dbReference>
<evidence type="ECO:0000256" key="5">
    <source>
        <dbReference type="ARBA" id="ARBA00022801"/>
    </source>
</evidence>
<evidence type="ECO:0000313" key="16">
    <source>
        <dbReference type="Proteomes" id="UP000767854"/>
    </source>
</evidence>
<evidence type="ECO:0000256" key="6">
    <source>
        <dbReference type="ARBA" id="ARBA00022833"/>
    </source>
</evidence>
<comment type="domain">
    <text evidence="11">The middle region has homology to RecA with ATPase motifs including the RadA KNRFG motif, while the C-terminus is homologous to Lon protease.</text>
</comment>
<dbReference type="PANTHER" id="PTHR32472:SF10">
    <property type="entry name" value="DNA REPAIR PROTEIN RADA-LIKE PROTEIN"/>
    <property type="match status" value="1"/>
</dbReference>
<evidence type="ECO:0000256" key="2">
    <source>
        <dbReference type="ARBA" id="ARBA00022741"/>
    </source>
</evidence>
<dbReference type="RefSeq" id="WP_204663592.1">
    <property type="nucleotide sequence ID" value="NZ_JAFBDT010000008.1"/>
</dbReference>
<dbReference type="PROSITE" id="PS50162">
    <property type="entry name" value="RECA_2"/>
    <property type="match status" value="1"/>
</dbReference>
<keyword evidence="8 11" id="KW-0346">Stress response</keyword>
<evidence type="ECO:0000256" key="11">
    <source>
        <dbReference type="HAMAP-Rule" id="MF_01498"/>
    </source>
</evidence>
<evidence type="ECO:0000256" key="8">
    <source>
        <dbReference type="ARBA" id="ARBA00023016"/>
    </source>
</evidence>
<dbReference type="PRINTS" id="PR01874">
    <property type="entry name" value="DNAREPAIRADA"/>
</dbReference>
<dbReference type="EMBL" id="JAFBDT010000008">
    <property type="protein sequence ID" value="MBM7561766.1"/>
    <property type="molecule type" value="Genomic_DNA"/>
</dbReference>
<proteinExistence type="inferred from homology"/>
<feature type="short sequence motif" description="RadA KNRFG motif" evidence="11">
    <location>
        <begin position="251"/>
        <end position="255"/>
    </location>
</feature>
<dbReference type="CDD" id="cd01121">
    <property type="entry name" value="RadA_SMS_N"/>
    <property type="match status" value="1"/>
</dbReference>
<dbReference type="SUPFAM" id="SSF52540">
    <property type="entry name" value="P-loop containing nucleoside triphosphate hydrolases"/>
    <property type="match status" value="1"/>
</dbReference>
<comment type="similarity">
    <text evidence="11 13">Belongs to the RecA family. RadA subfamily.</text>
</comment>
<dbReference type="InterPro" id="IPR008269">
    <property type="entry name" value="Lon_proteolytic"/>
</dbReference>
<evidence type="ECO:0000256" key="1">
    <source>
        <dbReference type="ARBA" id="ARBA00022723"/>
    </source>
</evidence>
<dbReference type="InterPro" id="IPR027417">
    <property type="entry name" value="P-loop_NTPase"/>
</dbReference>
<dbReference type="Pfam" id="PF05362">
    <property type="entry name" value="Lon_C"/>
    <property type="match status" value="1"/>
</dbReference>
<keyword evidence="7 11" id="KW-0067">ATP-binding</keyword>
<keyword evidence="16" id="KW-1185">Reference proteome</keyword>
<organism evidence="15 16">
    <name type="scientific">Fusibacter tunisiensis</name>
    <dbReference type="NCBI Taxonomy" id="1008308"/>
    <lineage>
        <taxon>Bacteria</taxon>
        <taxon>Bacillati</taxon>
        <taxon>Bacillota</taxon>
        <taxon>Clostridia</taxon>
        <taxon>Eubacteriales</taxon>
        <taxon>Eubacteriales Family XII. Incertae Sedis</taxon>
        <taxon>Fusibacter</taxon>
    </lineage>
</organism>
<evidence type="ECO:0000313" key="15">
    <source>
        <dbReference type="EMBL" id="MBM7561766.1"/>
    </source>
</evidence>
<feature type="domain" description="RecA family profile 1" evidence="14">
    <location>
        <begin position="65"/>
        <end position="214"/>
    </location>
</feature>
<keyword evidence="10 11" id="KW-0234">DNA repair</keyword>
<keyword evidence="3 11" id="KW-0227">DNA damage</keyword>
<dbReference type="InterPro" id="IPR004504">
    <property type="entry name" value="DNA_repair_RadA"/>
</dbReference>
<reference evidence="15 16" key="1">
    <citation type="submission" date="2021-01" db="EMBL/GenBank/DDBJ databases">
        <title>Genomic Encyclopedia of Type Strains, Phase IV (KMG-IV): sequencing the most valuable type-strain genomes for metagenomic binning, comparative biology and taxonomic classification.</title>
        <authorList>
            <person name="Goeker M."/>
        </authorList>
    </citation>
    <scope>NUCLEOTIDE SEQUENCE [LARGE SCALE GENOMIC DNA]</scope>
    <source>
        <strain evidence="15 16">DSM 24436</strain>
    </source>
</reference>
<keyword evidence="9 11" id="KW-0238">DNA-binding</keyword>
<gene>
    <name evidence="11" type="primary">radA</name>
    <name evidence="15" type="ORF">JOC49_001307</name>
</gene>
<name>A0ABS2MQX0_9FIRM</name>
<dbReference type="Gene3D" id="3.30.230.10">
    <property type="match status" value="1"/>
</dbReference>
<evidence type="ECO:0000256" key="4">
    <source>
        <dbReference type="ARBA" id="ARBA00022771"/>
    </source>
</evidence>
<evidence type="ECO:0000259" key="14">
    <source>
        <dbReference type="PROSITE" id="PS50162"/>
    </source>
</evidence>
<sequence>MSKTKMKYVCQNCGYESPKWLGKCLDCGAWNSFVEEITATAQKPGTLDISSQSTPQKLKDILFDVEERYSTGMGELDIVLGGGVVRGSLILVGGDPGIGKSTLLLQVADNLGNQNRKVLYVSGEESIKQTKLRASRLSADSDMLFIVAENNLERIKHHVDALKPDVLVVDSIQTVYGSEVTSAPGSVSQVREATNQFMNLSKKNGISTFLVGHVTKSGSIAGPKVLEHMVDTVLYFEGEGHNLFRILRAVKNRFGSTNEIGIFEMTGQGLKEVDNPSKIFLSGSSNREAGSVVIPTIEGTRTVLVEMQCLVSQTNFNMPRRMAVGIDYNKLVLLIAVLEKKVGMVLYNQDVYINVVGGMNIDEPAADLAIVTAIASSFKERRFPEDMVVLGEVGLTGEIRAVNQVQQRINEAAKMGFKKALIPSANLEGLNRPKEMHVVGMKHVEEVFNYFF</sequence>
<comment type="function">
    <text evidence="13">DNA-dependent ATPase involved in processing of recombination intermediates, plays a role in repairing DNA breaks. Stimulates the branch migration of RecA-mediated strand transfer reactions, allowing the 3' invading strand to extend heteroduplex DNA faster. Binds ssDNA in the presence of ADP but not other nucleotides, has ATPase activity that is stimulated by ssDNA and various branched DNA structures, but inhibited by SSB. Does not have RecA's homology-searching function.</text>
</comment>
<dbReference type="InterPro" id="IPR014721">
    <property type="entry name" value="Ribsml_uS5_D2-typ_fold_subgr"/>
</dbReference>
<comment type="caution">
    <text evidence="15">The sequence shown here is derived from an EMBL/GenBank/DDBJ whole genome shotgun (WGS) entry which is preliminary data.</text>
</comment>
<dbReference type="InterPro" id="IPR041166">
    <property type="entry name" value="Rubredoxin_2"/>
</dbReference>